<comment type="caution">
    <text evidence="1">The sequence shown here is derived from an EMBL/GenBank/DDBJ whole genome shotgun (WGS) entry which is preliminary data.</text>
</comment>
<proteinExistence type="predicted"/>
<dbReference type="EMBL" id="LKMD01000100">
    <property type="protein sequence ID" value="PIB01543.1"/>
    <property type="molecule type" value="Genomic_DNA"/>
</dbReference>
<reference evidence="1 2" key="1">
    <citation type="submission" date="2015-10" db="EMBL/GenBank/DDBJ databases">
        <title>The cercosporin biosynthetic gene cluster was horizontally transferred to several fungal lineages and shown to be expanded in Cercospora beticola based on microsynteny with recipient genomes.</title>
        <authorList>
            <person name="De Jonge R."/>
            <person name="Ebert M.K."/>
            <person name="Suttle J.C."/>
            <person name="Jurick Ii W.M."/>
            <person name="Secor G.A."/>
            <person name="Thomma B.P."/>
            <person name="Van De Peer Y."/>
            <person name="Bolton M.D."/>
        </authorList>
    </citation>
    <scope>NUCLEOTIDE SEQUENCE [LARGE SCALE GENOMIC DNA]</scope>
    <source>
        <strain evidence="1 2">09-40</strain>
    </source>
</reference>
<evidence type="ECO:0000313" key="1">
    <source>
        <dbReference type="EMBL" id="PIB01543.1"/>
    </source>
</evidence>
<organism evidence="1 2">
    <name type="scientific">Cercospora beticola</name>
    <name type="common">Sugarbeet leaf spot fungus</name>
    <dbReference type="NCBI Taxonomy" id="122368"/>
    <lineage>
        <taxon>Eukaryota</taxon>
        <taxon>Fungi</taxon>
        <taxon>Dikarya</taxon>
        <taxon>Ascomycota</taxon>
        <taxon>Pezizomycotina</taxon>
        <taxon>Dothideomycetes</taxon>
        <taxon>Dothideomycetidae</taxon>
        <taxon>Mycosphaerellales</taxon>
        <taxon>Mycosphaerellaceae</taxon>
        <taxon>Cercospora</taxon>
    </lineage>
</organism>
<protein>
    <submittedName>
        <fullName evidence="1">Uncharacterized protein</fullName>
    </submittedName>
</protein>
<sequence>MKCFMCAKRRGMHEDTQRNSSLVWLSASPVQYRAAHIWRVEGNSNSAPNALLHDRGKHQHLYATSCTLDTVTPQPKLGQSWRMQNIPQHSFQLTCKACTHPLT</sequence>
<dbReference type="AlphaFoldDB" id="A0A2G5IAP7"/>
<evidence type="ECO:0000313" key="2">
    <source>
        <dbReference type="Proteomes" id="UP000230605"/>
    </source>
</evidence>
<accession>A0A2G5IAP7</accession>
<name>A0A2G5IAP7_CERBT</name>
<gene>
    <name evidence="1" type="ORF">CB0940_01111</name>
</gene>
<dbReference type="Proteomes" id="UP000230605">
    <property type="component" value="Chromosome 1"/>
</dbReference>